<gene>
    <name evidence="2" type="ORF">VC83_09665</name>
</gene>
<reference evidence="2" key="1">
    <citation type="submission" date="2016-03" db="EMBL/GenBank/DDBJ databases">
        <title>Updated assembly of Pseudogymnoascus destructans, the fungus causing white-nose syndrome of bats.</title>
        <authorList>
            <person name="Palmer J.M."/>
            <person name="Drees K.P."/>
            <person name="Foster J.T."/>
            <person name="Lindner D.L."/>
        </authorList>
    </citation>
    <scope>NUCLEOTIDE SEQUENCE [LARGE SCALE GENOMIC DNA]</scope>
    <source>
        <strain evidence="2">20631-21</strain>
    </source>
</reference>
<dbReference type="RefSeq" id="XP_024328846.1">
    <property type="nucleotide sequence ID" value="XM_024473078.1"/>
</dbReference>
<name>A0A2P6FGN7_9PEZI</name>
<dbReference type="EMBL" id="KV441406">
    <property type="protein sequence ID" value="PQM43538.1"/>
    <property type="molecule type" value="Genomic_DNA"/>
</dbReference>
<sequence length="145" mass="16477">MKKETIQGAFRKSGIWPFNCQKALKKMKTYMVPAMAMSMATAIELPCPQTPVRGVQAERSLQEIASKISEKIDIFSSPTRRKIDSTIRGVQNVLLTAEVRDRQYEDLHNRVQNQQKSRIRGNRKGLTKRRGPYRNSGTTDPGKQA</sequence>
<dbReference type="VEuPathDB" id="FungiDB:GMDG_02077"/>
<dbReference type="GeneID" id="36292695"/>
<protein>
    <submittedName>
        <fullName evidence="2">Uncharacterized protein</fullName>
    </submittedName>
</protein>
<dbReference type="Proteomes" id="UP000077154">
    <property type="component" value="Unassembled WGS sequence"/>
</dbReference>
<organism evidence="2">
    <name type="scientific">Pseudogymnoascus destructans</name>
    <dbReference type="NCBI Taxonomy" id="655981"/>
    <lineage>
        <taxon>Eukaryota</taxon>
        <taxon>Fungi</taxon>
        <taxon>Dikarya</taxon>
        <taxon>Ascomycota</taxon>
        <taxon>Pezizomycotina</taxon>
        <taxon>Leotiomycetes</taxon>
        <taxon>Thelebolales</taxon>
        <taxon>Thelebolaceae</taxon>
        <taxon>Pseudogymnoascus</taxon>
    </lineage>
</organism>
<evidence type="ECO:0000256" key="1">
    <source>
        <dbReference type="SAM" id="MobiDB-lite"/>
    </source>
</evidence>
<evidence type="ECO:0000313" key="2">
    <source>
        <dbReference type="EMBL" id="PQM43538.1"/>
    </source>
</evidence>
<feature type="region of interest" description="Disordered" evidence="1">
    <location>
        <begin position="106"/>
        <end position="145"/>
    </location>
</feature>
<accession>A0A2P6FGN7</accession>
<feature type="compositionally biased region" description="Basic residues" evidence="1">
    <location>
        <begin position="117"/>
        <end position="132"/>
    </location>
</feature>
<proteinExistence type="predicted"/>
<dbReference type="AlphaFoldDB" id="A0A2P6FGN7"/>
<feature type="compositionally biased region" description="Polar residues" evidence="1">
    <location>
        <begin position="135"/>
        <end position="145"/>
    </location>
</feature>